<accession>A0A2N5J4L9</accession>
<dbReference type="GO" id="GO:0005886">
    <property type="term" value="C:plasma membrane"/>
    <property type="evidence" value="ECO:0007669"/>
    <property type="project" value="TreeGrafter"/>
</dbReference>
<feature type="transmembrane region" description="Helical" evidence="7">
    <location>
        <begin position="255"/>
        <end position="274"/>
    </location>
</feature>
<sequence>MQDTGIADDGARETRDTRGETARKALNDDRVVDGAAATNDPTVANARRQGRGYGRGHAVRVAPGTSAGKGYGRRHSVDKHRDYVKAGGPERVESELEKERQRARHEAGASHHGHSLASILGPAFVAAVAYVDPGNVAANVTSGARYGYMLMWVLVVANAMSVLIQYQSAKLGIVTGRSLPELLGSRMSDAGRFMFFMQAEVIAIATDLAELIGGAIALNLLFGLPLFAGGVVIGIVSTVLLMFEGGRTHRLFEKMVIALLLVITFGFIAGLLIAPPAPADVLGGLIPRFSNRDSVLMAASMLGATVMPHAIYLHSTLVNDHYAGGEERPTTRELLHGSKIDVFWALVLAGTVNLALLILAANSLYGMKGTDSISGAQHAIVSVLGPVIGTIFSIGLLASSLSSTSVGTYAGSEIMHGLLRIKAPMWACRIVTLVPGLIVLWFAPNPTEALVIGQVILSIGIPFAIIPLLRYTHDKKLMGKYVDGPIKHAVFIAVAALIVALNVLLIVLTLLGVA</sequence>
<evidence type="ECO:0000256" key="5">
    <source>
        <dbReference type="ARBA" id="ARBA00023136"/>
    </source>
</evidence>
<dbReference type="GO" id="GO:0034755">
    <property type="term" value="P:iron ion transmembrane transport"/>
    <property type="evidence" value="ECO:0007669"/>
    <property type="project" value="TreeGrafter"/>
</dbReference>
<feature type="transmembrane region" description="Helical" evidence="7">
    <location>
        <begin position="294"/>
        <end position="313"/>
    </location>
</feature>
<reference evidence="8 9" key="1">
    <citation type="submission" date="2017-07" db="EMBL/GenBank/DDBJ databases">
        <title>Bifidobacterium novel species.</title>
        <authorList>
            <person name="Lugli G.A."/>
            <person name="Milani C."/>
            <person name="Duranti S."/>
            <person name="Mangifesta M."/>
        </authorList>
    </citation>
    <scope>NUCLEOTIDE SEQUENCE [LARGE SCALE GENOMIC DNA]</scope>
    <source>
        <strain evidence="8 9">77</strain>
    </source>
</reference>
<keyword evidence="5 7" id="KW-0472">Membrane</keyword>
<dbReference type="GO" id="GO:0015086">
    <property type="term" value="F:cadmium ion transmembrane transporter activity"/>
    <property type="evidence" value="ECO:0007669"/>
    <property type="project" value="TreeGrafter"/>
</dbReference>
<evidence type="ECO:0000256" key="2">
    <source>
        <dbReference type="ARBA" id="ARBA00022448"/>
    </source>
</evidence>
<evidence type="ECO:0000256" key="6">
    <source>
        <dbReference type="SAM" id="MobiDB-lite"/>
    </source>
</evidence>
<gene>
    <name evidence="8" type="ORF">Uis4E_0729</name>
</gene>
<name>A0A2N5J4L9_9BIFI</name>
<keyword evidence="9" id="KW-1185">Reference proteome</keyword>
<feature type="transmembrane region" description="Helical" evidence="7">
    <location>
        <begin position="222"/>
        <end position="243"/>
    </location>
</feature>
<evidence type="ECO:0000256" key="3">
    <source>
        <dbReference type="ARBA" id="ARBA00022692"/>
    </source>
</evidence>
<comment type="caution">
    <text evidence="8">The sequence shown here is derived from an EMBL/GenBank/DDBJ whole genome shotgun (WGS) entry which is preliminary data.</text>
</comment>
<evidence type="ECO:0000256" key="1">
    <source>
        <dbReference type="ARBA" id="ARBA00004141"/>
    </source>
</evidence>
<feature type="transmembrane region" description="Helical" evidence="7">
    <location>
        <begin position="490"/>
        <end position="513"/>
    </location>
</feature>
<feature type="region of interest" description="Disordered" evidence="6">
    <location>
        <begin position="1"/>
        <end position="113"/>
    </location>
</feature>
<evidence type="ECO:0000256" key="4">
    <source>
        <dbReference type="ARBA" id="ARBA00022989"/>
    </source>
</evidence>
<proteinExistence type="predicted"/>
<dbReference type="AlphaFoldDB" id="A0A2N5J4L9"/>
<dbReference type="NCBIfam" id="NF037982">
    <property type="entry name" value="Nramp_1"/>
    <property type="match status" value="1"/>
</dbReference>
<feature type="transmembrane region" description="Helical" evidence="7">
    <location>
        <begin position="379"/>
        <end position="402"/>
    </location>
</feature>
<keyword evidence="4 7" id="KW-1133">Transmembrane helix</keyword>
<keyword evidence="3 7" id="KW-0812">Transmembrane</keyword>
<dbReference type="Proteomes" id="UP000235034">
    <property type="component" value="Unassembled WGS sequence"/>
</dbReference>
<evidence type="ECO:0000313" key="8">
    <source>
        <dbReference type="EMBL" id="PLS29151.1"/>
    </source>
</evidence>
<evidence type="ECO:0000313" key="9">
    <source>
        <dbReference type="Proteomes" id="UP000235034"/>
    </source>
</evidence>
<feature type="transmembrane region" description="Helical" evidence="7">
    <location>
        <begin position="449"/>
        <end position="469"/>
    </location>
</feature>
<dbReference type="Pfam" id="PF01566">
    <property type="entry name" value="Nramp"/>
    <property type="match status" value="1"/>
</dbReference>
<feature type="compositionally biased region" description="Basic and acidic residues" evidence="6">
    <location>
        <begin position="9"/>
        <end position="32"/>
    </location>
</feature>
<dbReference type="NCBIfam" id="NF001923">
    <property type="entry name" value="PRK00701.1"/>
    <property type="match status" value="1"/>
</dbReference>
<feature type="compositionally biased region" description="Basic and acidic residues" evidence="6">
    <location>
        <begin position="79"/>
        <end position="109"/>
    </location>
</feature>
<dbReference type="GO" id="GO:0005384">
    <property type="term" value="F:manganese ion transmembrane transporter activity"/>
    <property type="evidence" value="ECO:0007669"/>
    <property type="project" value="TreeGrafter"/>
</dbReference>
<dbReference type="PANTHER" id="PTHR11706:SF33">
    <property type="entry name" value="NATURAL RESISTANCE-ASSOCIATED MACROPHAGE PROTEIN 2"/>
    <property type="match status" value="1"/>
</dbReference>
<dbReference type="EMBL" id="NMWT01000008">
    <property type="protein sequence ID" value="PLS29151.1"/>
    <property type="molecule type" value="Genomic_DNA"/>
</dbReference>
<feature type="transmembrane region" description="Helical" evidence="7">
    <location>
        <begin position="423"/>
        <end position="443"/>
    </location>
</feature>
<feature type="transmembrane region" description="Helical" evidence="7">
    <location>
        <begin position="146"/>
        <end position="164"/>
    </location>
</feature>
<evidence type="ECO:0000256" key="7">
    <source>
        <dbReference type="SAM" id="Phobius"/>
    </source>
</evidence>
<feature type="transmembrane region" description="Helical" evidence="7">
    <location>
        <begin position="193"/>
        <end position="216"/>
    </location>
</feature>
<comment type="subcellular location">
    <subcellularLocation>
        <location evidence="1">Membrane</location>
        <topology evidence="1">Multi-pass membrane protein</topology>
    </subcellularLocation>
</comment>
<dbReference type="InterPro" id="IPR001046">
    <property type="entry name" value="NRAMP_fam"/>
</dbReference>
<protein>
    <submittedName>
        <fullName evidence="8">Manganese transporter</fullName>
    </submittedName>
</protein>
<dbReference type="PANTHER" id="PTHR11706">
    <property type="entry name" value="SOLUTE CARRIER PROTEIN FAMILY 11 MEMBER"/>
    <property type="match status" value="1"/>
</dbReference>
<feature type="transmembrane region" description="Helical" evidence="7">
    <location>
        <begin position="342"/>
        <end position="367"/>
    </location>
</feature>
<organism evidence="8 9">
    <name type="scientific">Bifidobacterium parmae</name>
    <dbReference type="NCBI Taxonomy" id="361854"/>
    <lineage>
        <taxon>Bacteria</taxon>
        <taxon>Bacillati</taxon>
        <taxon>Actinomycetota</taxon>
        <taxon>Actinomycetes</taxon>
        <taxon>Bifidobacteriales</taxon>
        <taxon>Bifidobacteriaceae</taxon>
        <taxon>Bifidobacterium</taxon>
    </lineage>
</organism>
<keyword evidence="2" id="KW-0813">Transport</keyword>
<dbReference type="PRINTS" id="PR00447">
    <property type="entry name" value="NATRESASSCMP"/>
</dbReference>